<accession>A0AAV3S1Y3</accession>
<protein>
    <submittedName>
        <fullName evidence="2">Uncharacterized protein</fullName>
    </submittedName>
</protein>
<dbReference type="EMBL" id="BAABME010013933">
    <property type="protein sequence ID" value="GAA0186677.1"/>
    <property type="molecule type" value="Genomic_DNA"/>
</dbReference>
<keyword evidence="3" id="KW-1185">Reference proteome</keyword>
<proteinExistence type="predicted"/>
<name>A0AAV3S1Y3_LITER</name>
<organism evidence="2 3">
    <name type="scientific">Lithospermum erythrorhizon</name>
    <name type="common">Purple gromwell</name>
    <name type="synonym">Lithospermum officinale var. erythrorhizon</name>
    <dbReference type="NCBI Taxonomy" id="34254"/>
    <lineage>
        <taxon>Eukaryota</taxon>
        <taxon>Viridiplantae</taxon>
        <taxon>Streptophyta</taxon>
        <taxon>Embryophyta</taxon>
        <taxon>Tracheophyta</taxon>
        <taxon>Spermatophyta</taxon>
        <taxon>Magnoliopsida</taxon>
        <taxon>eudicotyledons</taxon>
        <taxon>Gunneridae</taxon>
        <taxon>Pentapetalae</taxon>
        <taxon>asterids</taxon>
        <taxon>lamiids</taxon>
        <taxon>Boraginales</taxon>
        <taxon>Boraginaceae</taxon>
        <taxon>Boraginoideae</taxon>
        <taxon>Lithospermeae</taxon>
        <taxon>Lithospermum</taxon>
    </lineage>
</organism>
<dbReference type="Proteomes" id="UP001454036">
    <property type="component" value="Unassembled WGS sequence"/>
</dbReference>
<comment type="caution">
    <text evidence="2">The sequence shown here is derived from an EMBL/GenBank/DDBJ whole genome shotgun (WGS) entry which is preliminary data.</text>
</comment>
<evidence type="ECO:0000256" key="1">
    <source>
        <dbReference type="SAM" id="MobiDB-lite"/>
    </source>
</evidence>
<gene>
    <name evidence="2" type="ORF">LIER_33965</name>
</gene>
<evidence type="ECO:0000313" key="2">
    <source>
        <dbReference type="EMBL" id="GAA0186677.1"/>
    </source>
</evidence>
<feature type="region of interest" description="Disordered" evidence="1">
    <location>
        <begin position="70"/>
        <end position="99"/>
    </location>
</feature>
<dbReference type="AlphaFoldDB" id="A0AAV3S1Y3"/>
<reference evidence="2 3" key="1">
    <citation type="submission" date="2024-01" db="EMBL/GenBank/DDBJ databases">
        <title>The complete chloroplast genome sequence of Lithospermum erythrorhizon: insights into the phylogenetic relationship among Boraginaceae species and the maternal lineages of purple gromwells.</title>
        <authorList>
            <person name="Okada T."/>
            <person name="Watanabe K."/>
        </authorList>
    </citation>
    <scope>NUCLEOTIDE SEQUENCE [LARGE SCALE GENOMIC DNA]</scope>
</reference>
<sequence>MAEVEHAKRCSALEAEVDKMKRYQASLAKDVEDYRFDVVVEEKRAEATEARVGGWPKEFFEDLMIPSPIDAPAEASEVAPENEQEAVVSEAADEDSTTI</sequence>
<evidence type="ECO:0000313" key="3">
    <source>
        <dbReference type="Proteomes" id="UP001454036"/>
    </source>
</evidence>